<dbReference type="Pfam" id="PF00034">
    <property type="entry name" value="Cytochrom_C"/>
    <property type="match status" value="1"/>
</dbReference>
<dbReference type="RefSeq" id="WP_182413969.1">
    <property type="nucleotide sequence ID" value="NZ_CP055153.1"/>
</dbReference>
<accession>A0A7L7L2E6</accession>
<evidence type="ECO:0000256" key="3">
    <source>
        <dbReference type="ARBA" id="ARBA00022723"/>
    </source>
</evidence>
<evidence type="ECO:0000256" key="4">
    <source>
        <dbReference type="ARBA" id="ARBA00022982"/>
    </source>
</evidence>
<feature type="binding site" description="covalent" evidence="6">
    <location>
        <position position="48"/>
    </location>
    <ligand>
        <name>heme c</name>
        <dbReference type="ChEBI" id="CHEBI:61717"/>
    </ligand>
</feature>
<gene>
    <name evidence="9" type="ORF">HUW48_01370</name>
</gene>
<evidence type="ECO:0000256" key="2">
    <source>
        <dbReference type="ARBA" id="ARBA00022617"/>
    </source>
</evidence>
<dbReference type="PROSITE" id="PS51007">
    <property type="entry name" value="CYTC"/>
    <property type="match status" value="1"/>
</dbReference>
<evidence type="ECO:0000256" key="5">
    <source>
        <dbReference type="ARBA" id="ARBA00023004"/>
    </source>
</evidence>
<keyword evidence="7" id="KW-0732">Signal</keyword>
<keyword evidence="1" id="KW-0813">Transport</keyword>
<dbReference type="AlphaFoldDB" id="A0A7L7L2E6"/>
<keyword evidence="10" id="KW-1185">Reference proteome</keyword>
<keyword evidence="3 6" id="KW-0479">Metal-binding</keyword>
<sequence>MKKVTNYFKTAALAAVLLASSAAYAATGAPVQGSANLKGKALMDKSDCNACHQLEVKVVGPAFKDIAKKYKTDKTALNKLSDKIIKGGAGSWGDIPMAPHPQISKADATEMVKYILSLAPAGTTGKPAAKKS</sequence>
<dbReference type="InterPro" id="IPR036909">
    <property type="entry name" value="Cyt_c-like_dom_sf"/>
</dbReference>
<feature type="chain" id="PRO_5029620227" evidence="7">
    <location>
        <begin position="26"/>
        <end position="132"/>
    </location>
</feature>
<evidence type="ECO:0000256" key="1">
    <source>
        <dbReference type="ARBA" id="ARBA00022448"/>
    </source>
</evidence>
<proteinExistence type="predicted"/>
<dbReference type="GO" id="GO:0005506">
    <property type="term" value="F:iron ion binding"/>
    <property type="evidence" value="ECO:0007669"/>
    <property type="project" value="InterPro"/>
</dbReference>
<name>A0A7L7L2E6_9BACT</name>
<dbReference type="Proteomes" id="UP000514509">
    <property type="component" value="Chromosome"/>
</dbReference>
<dbReference type="InterPro" id="IPR002324">
    <property type="entry name" value="Cyt_c_ID"/>
</dbReference>
<reference evidence="9 10" key="2">
    <citation type="submission" date="2020-08" db="EMBL/GenBank/DDBJ databases">
        <title>Adhaeribacter dokdonensis sp. nov., isolated from the rhizosphere of Elymus tsukushiensis, a plant native to the Dokdo Islands, Republic of Korea.</title>
        <authorList>
            <person name="Ghim S.Y."/>
        </authorList>
    </citation>
    <scope>NUCLEOTIDE SEQUENCE [LARGE SCALE GENOMIC DNA]</scope>
    <source>
        <strain evidence="9 10">KUDC8001</strain>
    </source>
</reference>
<dbReference type="GO" id="GO:0020037">
    <property type="term" value="F:heme binding"/>
    <property type="evidence" value="ECO:0007669"/>
    <property type="project" value="InterPro"/>
</dbReference>
<dbReference type="SUPFAM" id="SSF46626">
    <property type="entry name" value="Cytochrome c"/>
    <property type="match status" value="1"/>
</dbReference>
<feature type="binding site" description="covalent" evidence="6">
    <location>
        <position position="97"/>
    </location>
    <ligand>
        <name>heme c</name>
        <dbReference type="ChEBI" id="CHEBI:61717"/>
    </ligand>
</feature>
<dbReference type="KEGG" id="add:HUW48_01370"/>
<evidence type="ECO:0000256" key="7">
    <source>
        <dbReference type="SAM" id="SignalP"/>
    </source>
</evidence>
<keyword evidence="5 6" id="KW-0408">Iron</keyword>
<feature type="signal peptide" evidence="7">
    <location>
        <begin position="1"/>
        <end position="25"/>
    </location>
</feature>
<comment type="PTM">
    <text evidence="6">Binds 1 heme c group covalently per subunit.</text>
</comment>
<evidence type="ECO:0000259" key="8">
    <source>
        <dbReference type="PROSITE" id="PS51007"/>
    </source>
</evidence>
<dbReference type="InterPro" id="IPR009056">
    <property type="entry name" value="Cyt_c-like_dom"/>
</dbReference>
<dbReference type="EMBL" id="CP055153">
    <property type="protein sequence ID" value="QMU26765.1"/>
    <property type="molecule type" value="Genomic_DNA"/>
</dbReference>
<dbReference type="Gene3D" id="1.10.760.10">
    <property type="entry name" value="Cytochrome c-like domain"/>
    <property type="match status" value="1"/>
</dbReference>
<evidence type="ECO:0000313" key="10">
    <source>
        <dbReference type="Proteomes" id="UP000514509"/>
    </source>
</evidence>
<feature type="binding site" description="covalent" evidence="6">
    <location>
        <position position="52"/>
    </location>
    <ligand>
        <name>heme c</name>
        <dbReference type="ChEBI" id="CHEBI:61717"/>
    </ligand>
</feature>
<keyword evidence="2 6" id="KW-0349">Heme</keyword>
<organism evidence="9 10">
    <name type="scientific">Adhaeribacter radiodurans</name>
    <dbReference type="NCBI Taxonomy" id="2745197"/>
    <lineage>
        <taxon>Bacteria</taxon>
        <taxon>Pseudomonadati</taxon>
        <taxon>Bacteroidota</taxon>
        <taxon>Cytophagia</taxon>
        <taxon>Cytophagales</taxon>
        <taxon>Hymenobacteraceae</taxon>
        <taxon>Adhaeribacter</taxon>
    </lineage>
</organism>
<evidence type="ECO:0000313" key="9">
    <source>
        <dbReference type="EMBL" id="QMU26765.1"/>
    </source>
</evidence>
<dbReference type="PRINTS" id="PR00606">
    <property type="entry name" value="CYTCHROMECID"/>
</dbReference>
<protein>
    <submittedName>
        <fullName evidence="9">C-type cytochrome</fullName>
    </submittedName>
</protein>
<dbReference type="GO" id="GO:0009055">
    <property type="term" value="F:electron transfer activity"/>
    <property type="evidence" value="ECO:0007669"/>
    <property type="project" value="InterPro"/>
</dbReference>
<reference evidence="9 10" key="1">
    <citation type="submission" date="2020-06" db="EMBL/GenBank/DDBJ databases">
        <authorList>
            <person name="Hwang Y.J."/>
        </authorList>
    </citation>
    <scope>NUCLEOTIDE SEQUENCE [LARGE SCALE GENOMIC DNA]</scope>
    <source>
        <strain evidence="9 10">KUDC8001</strain>
    </source>
</reference>
<evidence type="ECO:0000256" key="6">
    <source>
        <dbReference type="PIRSR" id="PIRSR602324-1"/>
    </source>
</evidence>
<keyword evidence="4" id="KW-0249">Electron transport</keyword>
<feature type="domain" description="Cytochrome c" evidence="8">
    <location>
        <begin position="34"/>
        <end position="119"/>
    </location>
</feature>